<gene>
    <name evidence="1" type="ORF">SAMN04489708_11757</name>
</gene>
<evidence type="ECO:0000313" key="1">
    <source>
        <dbReference type="EMBL" id="SDP59846.1"/>
    </source>
</evidence>
<dbReference type="Gene3D" id="3.90.550.20">
    <property type="match status" value="1"/>
</dbReference>
<organism evidence="1 2">
    <name type="scientific">Paracidovorax cattleyae</name>
    <dbReference type="NCBI Taxonomy" id="80868"/>
    <lineage>
        <taxon>Bacteria</taxon>
        <taxon>Pseudomonadati</taxon>
        <taxon>Pseudomonadota</taxon>
        <taxon>Betaproteobacteria</taxon>
        <taxon>Burkholderiales</taxon>
        <taxon>Comamonadaceae</taxon>
        <taxon>Paracidovorax</taxon>
    </lineage>
</organism>
<name>A0A1H0U207_9BURK</name>
<dbReference type="InterPro" id="IPR051706">
    <property type="entry name" value="Glycosyltransferase_domain"/>
</dbReference>
<dbReference type="GO" id="GO:0051999">
    <property type="term" value="P:mannosyl-inositol phosphorylceramide biosynthetic process"/>
    <property type="evidence" value="ECO:0007669"/>
    <property type="project" value="TreeGrafter"/>
</dbReference>
<dbReference type="Proteomes" id="UP000199317">
    <property type="component" value="Unassembled WGS sequence"/>
</dbReference>
<evidence type="ECO:0000313" key="2">
    <source>
        <dbReference type="Proteomes" id="UP000199317"/>
    </source>
</evidence>
<dbReference type="PANTHER" id="PTHR32385:SF22">
    <property type="entry name" value="MANNOSYL PHOSPHORYLINOSITOL CERAMIDE SYNTHASE SUR1"/>
    <property type="match status" value="1"/>
</dbReference>
<dbReference type="InterPro" id="IPR008441">
    <property type="entry name" value="AfumC-like_glycosyl_Trfase"/>
</dbReference>
<reference evidence="2" key="1">
    <citation type="submission" date="2016-10" db="EMBL/GenBank/DDBJ databases">
        <authorList>
            <person name="Varghese N."/>
            <person name="Submissions S."/>
        </authorList>
    </citation>
    <scope>NUCLEOTIDE SEQUENCE [LARGE SCALE GENOMIC DNA]</scope>
    <source>
        <strain evidence="2">DSM 17101</strain>
    </source>
</reference>
<dbReference type="InterPro" id="IPR029044">
    <property type="entry name" value="Nucleotide-diphossugar_trans"/>
</dbReference>
<sequence length="330" mass="36601">MTLRISARALRAAYRLVTCLRPRGNARYPGQPQAVLFDGQPGAAPAAAGRPIPPRLWTYWDTETADPLVDQCIANWRIHCPDFEVQVVNRRNIGDFVAAGDLPPGFAQLHPTKQSDWVRLYLVRHHGGYWLDATILLTQPLHWMDALRQSHGAEFAGFYLGGYTHDERFPVIESWAFGAPAHAPFVTAWQQEFHHALVTAGTDAYLAQVRGQDDAAARLQGIADPAYLLIHVAAQQVLRRGNAFRLALCKAEDTAFFYQQALRWKWYLLYPRLCLVPAEPDPAPLIKLRGGERRHFSDLFTQHGGPAPGSLWQQACSGAAPSHAGDGSAA</sequence>
<dbReference type="EMBL" id="FNJL01000017">
    <property type="protein sequence ID" value="SDP59846.1"/>
    <property type="molecule type" value="Genomic_DNA"/>
</dbReference>
<dbReference type="GO" id="GO:0000030">
    <property type="term" value="F:mannosyltransferase activity"/>
    <property type="evidence" value="ECO:0007669"/>
    <property type="project" value="TreeGrafter"/>
</dbReference>
<dbReference type="GO" id="GO:0016020">
    <property type="term" value="C:membrane"/>
    <property type="evidence" value="ECO:0007669"/>
    <property type="project" value="GOC"/>
</dbReference>
<dbReference type="SUPFAM" id="SSF53448">
    <property type="entry name" value="Nucleotide-diphospho-sugar transferases"/>
    <property type="match status" value="1"/>
</dbReference>
<proteinExistence type="predicted"/>
<dbReference type="Pfam" id="PF05704">
    <property type="entry name" value="Caps_synth"/>
    <property type="match status" value="1"/>
</dbReference>
<accession>A0A1H0U207</accession>
<dbReference type="PANTHER" id="PTHR32385">
    <property type="entry name" value="MANNOSYL PHOSPHORYLINOSITOL CERAMIDE SYNTHASE"/>
    <property type="match status" value="1"/>
</dbReference>
<keyword evidence="2" id="KW-1185">Reference proteome</keyword>
<dbReference type="RefSeq" id="WP_192883835.1">
    <property type="nucleotide sequence ID" value="NZ_CP028290.1"/>
</dbReference>
<protein>
    <submittedName>
        <fullName evidence="1">Capsular polysaccharide synthesis protein</fullName>
    </submittedName>
</protein>
<dbReference type="AlphaFoldDB" id="A0A1H0U207"/>